<dbReference type="SUPFAM" id="SSF88713">
    <property type="entry name" value="Glycoside hydrolase/deacetylase"/>
    <property type="match status" value="1"/>
</dbReference>
<organism evidence="6 7">
    <name type="scientific">Microbacterium plantarum</name>
    <dbReference type="NCBI Taxonomy" id="1816425"/>
    <lineage>
        <taxon>Bacteria</taxon>
        <taxon>Bacillati</taxon>
        <taxon>Actinomycetota</taxon>
        <taxon>Actinomycetes</taxon>
        <taxon>Micrococcales</taxon>
        <taxon>Microbacteriaceae</taxon>
        <taxon>Microbacterium</taxon>
    </lineage>
</organism>
<evidence type="ECO:0000256" key="4">
    <source>
        <dbReference type="ARBA" id="ARBA00023295"/>
    </source>
</evidence>
<dbReference type="InterPro" id="IPR041147">
    <property type="entry name" value="GH38_C"/>
</dbReference>
<dbReference type="Pfam" id="PF22907">
    <property type="entry name" value="Ams1-like_1st"/>
    <property type="match status" value="1"/>
</dbReference>
<reference evidence="6 7" key="1">
    <citation type="submission" date="2024-08" db="EMBL/GenBank/DDBJ databases">
        <title>Heavy metals resistant antinobacteria isolated from wastewater.</title>
        <authorList>
            <person name="Roman Ponce B."/>
            <person name="Blanco Mercado M.A."/>
            <person name="Avila Aldana I.N."/>
            <person name="Morales Arrieta S."/>
        </authorList>
    </citation>
    <scope>NUCLEOTIDE SEQUENCE [LARGE SCALE GENOMIC DNA]</scope>
    <source>
        <strain evidence="7">sma-1</strain>
    </source>
</reference>
<sequence>MPARDDLILERVDRFVGDHLARGVVADRRAVTVSAWQVPDEGDLAGEPVPVARMQRDAAFVPIEPGSLWGRPWGTTWLLVEGRVPAEWAGRDGRIELSLDLGFSQAKPGFQCEGLVRTSAGSVIKGLEPRNHHVPVDTGPGEEFSFTVEAAANPDLSGGDDFRSPLAFAPTALGDRATAGAAPLYRLGAMEVRLVDETVERLRREIIVLVGLARELTATDPRRARILDGLERALYAVDPDDPAAGASAARGILAPLLASPAAASAHRITATGHAHIDSAWLWPTRETVRKVTRTFANVLDLMSADPDAVFVSSSAQHFDWVRHSDPELFARVAERVAEGRFIPVGNMWVESDVNMPSGESLARQLLYGTRFFEEHFGARSDVGWLPDSFGFPASLPQLLRGAGLRWFFTQKMCWNDGDTMPHHSFVWEGLDGSRIFTHFPPNNTYSGDMRPTELARSVRNFADHAASTRSLMPFGYGDGGGGPTREMMADARLQADLEGSPTVAFGTPREFFVEAADEPADPPVWSGEMYLQFHRGIYTSQMRTKRGNRRNEALLVEAEQWSTAAHIRRGIPYPADELDELWREVLLLQFHDILPGSAIAWVHREAERSHAETTERLEAIIAAAIAALAGSGSTRLALNPASAPVRAIAPGSAGPAPEATPFSSEPVADGFRLRSDSIDVLVGADGTLRSVRALPDGRELIPVGHRGGLLQLHVDAPAKWDAWELDASYRLATTDVDGGTARLTETGAVHVVHPLAHGQVEQWIDLHPAGGAVRIRTRVDWHERHRLLKLAFPVAVHAPDAAYETQFGHVRRPLHTNTSWDAARYEVCAHRWVHVAEPGTGAAIVNDGLYGHDATRTTDDHGTVTTVRQSLLRAPTFPDPDADQGAHEFVSVFAPAETTTDAARWGTIVGSPLREVDGSGPVAPLVASNGADVVVSAVKLAADGSGDLIVRVFEQRGARRSNTLRFDVPVSSLEVCDLVETAGGGRADAATLTDDRTVVLDLRAFEVVTLRARLLTPETE</sequence>
<gene>
    <name evidence="6" type="ORF">AB7P39_04780</name>
</gene>
<comment type="similarity">
    <text evidence="1">Belongs to the glycosyl hydrolase 38 family.</text>
</comment>
<dbReference type="InterPro" id="IPR027291">
    <property type="entry name" value="Glyco_hydro_38_N_sf"/>
</dbReference>
<dbReference type="SUPFAM" id="SSF74650">
    <property type="entry name" value="Galactose mutarotase-like"/>
    <property type="match status" value="1"/>
</dbReference>
<keyword evidence="3" id="KW-0378">Hydrolase</keyword>
<evidence type="ECO:0000259" key="5">
    <source>
        <dbReference type="SMART" id="SM00872"/>
    </source>
</evidence>
<name>A0ABV5EQB8_9MICO</name>
<dbReference type="SUPFAM" id="SSF88688">
    <property type="entry name" value="Families 57/38 glycoside transferase middle domain"/>
    <property type="match status" value="1"/>
</dbReference>
<dbReference type="Pfam" id="PF01074">
    <property type="entry name" value="Glyco_hydro_38N"/>
    <property type="match status" value="1"/>
</dbReference>
<dbReference type="PANTHER" id="PTHR46017:SF1">
    <property type="entry name" value="ALPHA-MANNOSIDASE 2C1"/>
    <property type="match status" value="1"/>
</dbReference>
<feature type="domain" description="Glycoside hydrolase family 38 central" evidence="5">
    <location>
        <begin position="532"/>
        <end position="610"/>
    </location>
</feature>
<dbReference type="Proteomes" id="UP001589643">
    <property type="component" value="Unassembled WGS sequence"/>
</dbReference>
<dbReference type="EMBL" id="JBHLHV010000001">
    <property type="protein sequence ID" value="MFB8892158.1"/>
    <property type="molecule type" value="Genomic_DNA"/>
</dbReference>
<evidence type="ECO:0000256" key="1">
    <source>
        <dbReference type="ARBA" id="ARBA00009792"/>
    </source>
</evidence>
<dbReference type="InterPro" id="IPR015341">
    <property type="entry name" value="Glyco_hydro_38_cen"/>
</dbReference>
<evidence type="ECO:0000313" key="7">
    <source>
        <dbReference type="Proteomes" id="UP001589643"/>
    </source>
</evidence>
<dbReference type="Pfam" id="PF17677">
    <property type="entry name" value="Glyco_hydro38C2"/>
    <property type="match status" value="1"/>
</dbReference>
<proteinExistence type="inferred from homology"/>
<dbReference type="RefSeq" id="WP_378717278.1">
    <property type="nucleotide sequence ID" value="NZ_JBHLHV010000001.1"/>
</dbReference>
<keyword evidence="2" id="KW-0479">Metal-binding</keyword>
<dbReference type="InterPro" id="IPR054723">
    <property type="entry name" value="Ams1-like_N"/>
</dbReference>
<keyword evidence="4" id="KW-0326">Glycosidase</keyword>
<dbReference type="Gene3D" id="2.70.98.30">
    <property type="entry name" value="Golgi alpha-mannosidase II, domain 4"/>
    <property type="match status" value="1"/>
</dbReference>
<comment type="caution">
    <text evidence="6">The sequence shown here is derived from an EMBL/GenBank/DDBJ whole genome shotgun (WGS) entry which is preliminary data.</text>
</comment>
<dbReference type="Gene3D" id="3.20.110.10">
    <property type="entry name" value="Glycoside hydrolase 38, N terminal domain"/>
    <property type="match status" value="1"/>
</dbReference>
<dbReference type="InterPro" id="IPR011013">
    <property type="entry name" value="Gal_mutarotase_sf_dom"/>
</dbReference>
<dbReference type="InterPro" id="IPR037094">
    <property type="entry name" value="Glyco_hydro_38_cen_sf"/>
</dbReference>
<dbReference type="Pfam" id="PF09261">
    <property type="entry name" value="Alpha-mann_mid"/>
    <property type="match status" value="1"/>
</dbReference>
<evidence type="ECO:0000313" key="6">
    <source>
        <dbReference type="EMBL" id="MFB8892158.1"/>
    </source>
</evidence>
<dbReference type="InterPro" id="IPR011330">
    <property type="entry name" value="Glyco_hydro/deAcase_b/a-brl"/>
</dbReference>
<dbReference type="InterPro" id="IPR011682">
    <property type="entry name" value="Glyco_hydro_38_C"/>
</dbReference>
<dbReference type="InterPro" id="IPR028995">
    <property type="entry name" value="Glyco_hydro_57/38_cen_sf"/>
</dbReference>
<dbReference type="Pfam" id="PF07748">
    <property type="entry name" value="Glyco_hydro_38C"/>
    <property type="match status" value="1"/>
</dbReference>
<dbReference type="SMART" id="SM00872">
    <property type="entry name" value="Alpha-mann_mid"/>
    <property type="match status" value="1"/>
</dbReference>
<dbReference type="InterPro" id="IPR000602">
    <property type="entry name" value="Glyco_hydro_38_N"/>
</dbReference>
<keyword evidence="7" id="KW-1185">Reference proteome</keyword>
<accession>A0ABV5EQB8</accession>
<dbReference type="CDD" id="cd10789">
    <property type="entry name" value="GH38N_AMII_ER_cytosolic"/>
    <property type="match status" value="1"/>
</dbReference>
<dbReference type="PANTHER" id="PTHR46017">
    <property type="entry name" value="ALPHA-MANNOSIDASE 2C1"/>
    <property type="match status" value="1"/>
</dbReference>
<protein>
    <submittedName>
        <fullName evidence="6">Alpha-mannosidase</fullName>
    </submittedName>
</protein>
<evidence type="ECO:0000256" key="3">
    <source>
        <dbReference type="ARBA" id="ARBA00022801"/>
    </source>
</evidence>
<evidence type="ECO:0000256" key="2">
    <source>
        <dbReference type="ARBA" id="ARBA00022723"/>
    </source>
</evidence>
<dbReference type="Gene3D" id="1.20.1270.50">
    <property type="entry name" value="Glycoside hydrolase family 38, central domain"/>
    <property type="match status" value="1"/>
</dbReference>